<accession>A0A0R3MC83</accession>
<comment type="caution">
    <text evidence="2">The sequence shown here is derived from an EMBL/GenBank/DDBJ whole genome shotgun (WGS) entry which is preliminary data.</text>
</comment>
<proteinExistence type="predicted"/>
<organism evidence="2 3">
    <name type="scientific">Bradyrhizobium retamae</name>
    <dbReference type="NCBI Taxonomy" id="1300035"/>
    <lineage>
        <taxon>Bacteria</taxon>
        <taxon>Pseudomonadati</taxon>
        <taxon>Pseudomonadota</taxon>
        <taxon>Alphaproteobacteria</taxon>
        <taxon>Hyphomicrobiales</taxon>
        <taxon>Nitrobacteraceae</taxon>
        <taxon>Bradyrhizobium</taxon>
    </lineage>
</organism>
<sequence>MTSGRIEADVIFQVKSRRHPMMQTLLGLHEMLNDSFVIKMHPLRTAMAAPGPRRPSPCFCRRAKMNDVDPHAWLTQTIERIAQGWPISQIDALML</sequence>
<reference evidence="2 3" key="1">
    <citation type="submission" date="2014-03" db="EMBL/GenBank/DDBJ databases">
        <title>Bradyrhizobium valentinum sp. nov., isolated from effective nodules of Lupinus mariae-josephae, a lupine endemic of basic-lime soils in Eastern Spain.</title>
        <authorList>
            <person name="Duran D."/>
            <person name="Rey L."/>
            <person name="Navarro A."/>
            <person name="Busquets A."/>
            <person name="Imperial J."/>
            <person name="Ruiz-Argueso T."/>
        </authorList>
    </citation>
    <scope>NUCLEOTIDE SEQUENCE [LARGE SCALE GENOMIC DNA]</scope>
    <source>
        <strain evidence="2 3">Ro19</strain>
    </source>
</reference>
<gene>
    <name evidence="2" type="ORF">CQ13_37590</name>
</gene>
<protein>
    <recommendedName>
        <fullName evidence="1">Transposase IS66 C-terminal domain-containing protein</fullName>
    </recommendedName>
</protein>
<dbReference type="InterPro" id="IPR039552">
    <property type="entry name" value="IS66_C"/>
</dbReference>
<dbReference type="AlphaFoldDB" id="A0A0R3MC83"/>
<evidence type="ECO:0000313" key="3">
    <source>
        <dbReference type="Proteomes" id="UP000052023"/>
    </source>
</evidence>
<evidence type="ECO:0000259" key="1">
    <source>
        <dbReference type="Pfam" id="PF13817"/>
    </source>
</evidence>
<evidence type="ECO:0000313" key="2">
    <source>
        <dbReference type="EMBL" id="KRR14944.1"/>
    </source>
</evidence>
<feature type="domain" description="Transposase IS66 C-terminal" evidence="1">
    <location>
        <begin position="63"/>
        <end position="94"/>
    </location>
</feature>
<dbReference type="EMBL" id="LLYA01000231">
    <property type="protein sequence ID" value="KRR14944.1"/>
    <property type="molecule type" value="Genomic_DNA"/>
</dbReference>
<dbReference type="Pfam" id="PF13817">
    <property type="entry name" value="DDE_Tnp_IS66_C"/>
    <property type="match status" value="1"/>
</dbReference>
<dbReference type="Proteomes" id="UP000052023">
    <property type="component" value="Unassembled WGS sequence"/>
</dbReference>
<keyword evidence="3" id="KW-1185">Reference proteome</keyword>
<name>A0A0R3MC83_9BRAD</name>